<dbReference type="AlphaFoldDB" id="A0A830H6N2"/>
<evidence type="ECO:0000313" key="2">
    <source>
        <dbReference type="Proteomes" id="UP000660262"/>
    </source>
</evidence>
<keyword evidence="2" id="KW-1185">Reference proteome</keyword>
<dbReference type="EMBL" id="BNJQ01000002">
    <property type="protein sequence ID" value="GHP01943.1"/>
    <property type="molecule type" value="Genomic_DNA"/>
</dbReference>
<protein>
    <submittedName>
        <fullName evidence="1">Uncharacterized protein</fullName>
    </submittedName>
</protein>
<sequence>MPLTTRSAENRIVTRSLIVDPHTGEPGVELVLCRYLCHCAGQLEAKGSRGTPCLESTSGDCFYAAKRYHFLIDGLPRIYAHRPGIVRQLEEAALLLNKEGSYCYPRATIGPVVNANVSVSDHNVVVILHDDTRLEEAVAKKPSCSSYLAFGTSSTSTTMTASTRWISS</sequence>
<proteinExistence type="predicted"/>
<name>A0A830H6N2_9CHLO</name>
<comment type="caution">
    <text evidence="1">The sequence shown here is derived from an EMBL/GenBank/DDBJ whole genome shotgun (WGS) entry which is preliminary data.</text>
</comment>
<gene>
    <name evidence="1" type="ORF">PPROV_000069900</name>
</gene>
<organism evidence="1 2">
    <name type="scientific">Pycnococcus provasolii</name>
    <dbReference type="NCBI Taxonomy" id="41880"/>
    <lineage>
        <taxon>Eukaryota</taxon>
        <taxon>Viridiplantae</taxon>
        <taxon>Chlorophyta</taxon>
        <taxon>Pseudoscourfieldiophyceae</taxon>
        <taxon>Pseudoscourfieldiales</taxon>
        <taxon>Pycnococcaceae</taxon>
        <taxon>Pycnococcus</taxon>
    </lineage>
</organism>
<accession>A0A830H6N2</accession>
<dbReference type="Proteomes" id="UP000660262">
    <property type="component" value="Unassembled WGS sequence"/>
</dbReference>
<evidence type="ECO:0000313" key="1">
    <source>
        <dbReference type="EMBL" id="GHP01943.1"/>
    </source>
</evidence>
<reference evidence="1" key="1">
    <citation type="submission" date="2020-10" db="EMBL/GenBank/DDBJ databases">
        <title>Unveiling of a novel bifunctional photoreceptor, Dualchrome1, isolated from a cosmopolitan green alga.</title>
        <authorList>
            <person name="Suzuki S."/>
            <person name="Kawachi M."/>
        </authorList>
    </citation>
    <scope>NUCLEOTIDE SEQUENCE</scope>
    <source>
        <strain evidence="1">NIES 2893</strain>
    </source>
</reference>